<dbReference type="CDD" id="cd17966">
    <property type="entry name" value="DEADc_DDX5_DDX17"/>
    <property type="match status" value="1"/>
</dbReference>
<evidence type="ECO:0000313" key="3">
    <source>
        <dbReference type="Proteomes" id="UP000095192"/>
    </source>
</evidence>
<dbReference type="CDD" id="cd18787">
    <property type="entry name" value="SF2_C_DEAD"/>
    <property type="match status" value="1"/>
</dbReference>
<dbReference type="SMART" id="SM00487">
    <property type="entry name" value="DEXDc"/>
    <property type="match status" value="1"/>
</dbReference>
<dbReference type="Pfam" id="PF00271">
    <property type="entry name" value="Helicase_C"/>
    <property type="match status" value="1"/>
</dbReference>
<dbReference type="SUPFAM" id="SSF52540">
    <property type="entry name" value="P-loop containing nucleoside triphosphate hydrolases"/>
    <property type="match status" value="1"/>
</dbReference>
<protein>
    <submittedName>
        <fullName evidence="2">Dead (Asp-glu-ala-asp) box polypeptide 17</fullName>
    </submittedName>
</protein>
<keyword evidence="1" id="KW-0347">Helicase</keyword>
<comment type="caution">
    <text evidence="2">The sequence shown here is derived from an EMBL/GenBank/DDBJ whole genome shotgun (WGS) entry which is preliminary data.</text>
</comment>
<dbReference type="GeneID" id="34619923"/>
<keyword evidence="1" id="KW-0067">ATP-binding</keyword>
<evidence type="ECO:0000313" key="2">
    <source>
        <dbReference type="EMBL" id="OEH80122.1"/>
    </source>
</evidence>
<dbReference type="InterPro" id="IPR027417">
    <property type="entry name" value="P-loop_NTPase"/>
</dbReference>
<keyword evidence="1" id="KW-0378">Hydrolase</keyword>
<dbReference type="Pfam" id="PF00270">
    <property type="entry name" value="DEAD"/>
    <property type="match status" value="1"/>
</dbReference>
<dbReference type="GO" id="GO:0003676">
    <property type="term" value="F:nucleic acid binding"/>
    <property type="evidence" value="ECO:0007669"/>
    <property type="project" value="InterPro"/>
</dbReference>
<dbReference type="EMBL" id="JROU02000188">
    <property type="protein sequence ID" value="OEH80122.1"/>
    <property type="molecule type" value="Genomic_DNA"/>
</dbReference>
<reference evidence="2 3" key="1">
    <citation type="journal article" date="2016" name="BMC Genomics">
        <title>Comparative genomics reveals Cyclospora cayetanensis possesses coccidia-like metabolism and invasion components but unique surface antigens.</title>
        <authorList>
            <person name="Liu S."/>
            <person name="Wang L."/>
            <person name="Zheng H."/>
            <person name="Xu Z."/>
            <person name="Roellig D.M."/>
            <person name="Li N."/>
            <person name="Frace M.A."/>
            <person name="Tang K."/>
            <person name="Arrowood M.J."/>
            <person name="Moss D.M."/>
            <person name="Zhang L."/>
            <person name="Feng Y."/>
            <person name="Xiao L."/>
        </authorList>
    </citation>
    <scope>NUCLEOTIDE SEQUENCE [LARGE SCALE GENOMIC DNA]</scope>
    <source>
        <strain evidence="2 3">CHN_HEN01</strain>
    </source>
</reference>
<keyword evidence="3" id="KW-1185">Reference proteome</keyword>
<dbReference type="Proteomes" id="UP000095192">
    <property type="component" value="Unassembled WGS sequence"/>
</dbReference>
<dbReference type="InterPro" id="IPR001650">
    <property type="entry name" value="Helicase_C-like"/>
</dbReference>
<name>A0A1D3D9L3_9EIME</name>
<sequence length="555" mass="60148">MYSGAGGYSSANGYGGAGGYSSGGYSSGGGYGGYGGGGGYGGYSGGGGYGSYGGGYGGGRYGAGGGYGERRDELGSKLSCVDWQRVDLVPFEKNFYVEHPEIAQMPPEEADRIRNDHEITIIAGLNVPKPCPTFEHTSFPSYLLDAISAAGFQKPTPIQLQGWPIALSGRDMIGIAETGSGKTLAFLLPGIVHINAQPYLRSGDGPIALVLAPTRELVEQIRAQCKLFASPSKINHAAAYGGVPKRAQIQDLQRGAEICIACPGRLIDFLESNVTNLRRVTYLVLDEADRMLDMGFEPQIRKIVSQIRPDRQTLMWSATWPKEVQNLARDLCKEEPVHINVGSLDLKACHNIKQEVYVLQEYEKRAQLMSLLRRIMDGSKILVFAETKRGADNLTRDLRMEGWPALSLHGDKKQEERTWVLDEFKQGRNPIMVATDVASRGLDVKDIRHVINYDMPNQIEDYVHRIGRTGRAGAKGNAYTFFTADKQRLSRDLVRVLKEANQVVPPELEALVGYGGDSGGGGRWGSRGGGGRGPRGGPYSRPGGPNGMPLGPGRY</sequence>
<dbReference type="Gene3D" id="3.40.50.300">
    <property type="entry name" value="P-loop containing nucleotide triphosphate hydrolases"/>
    <property type="match status" value="2"/>
</dbReference>
<gene>
    <name evidence="2" type="ORF">cyc_03186</name>
</gene>
<dbReference type="GO" id="GO:0003724">
    <property type="term" value="F:RNA helicase activity"/>
    <property type="evidence" value="ECO:0007669"/>
    <property type="project" value="UniProtKB-EC"/>
</dbReference>
<dbReference type="FunFam" id="3.40.50.300:FF:000079">
    <property type="entry name" value="probable ATP-dependent RNA helicase DDX17"/>
    <property type="match status" value="1"/>
</dbReference>
<dbReference type="InterPro" id="IPR014001">
    <property type="entry name" value="Helicase_ATP-bd"/>
</dbReference>
<dbReference type="PROSITE" id="PS51192">
    <property type="entry name" value="HELICASE_ATP_BIND_1"/>
    <property type="match status" value="1"/>
</dbReference>
<comment type="similarity">
    <text evidence="1">Belongs to the DEAD box helicase family.</text>
</comment>
<dbReference type="PROSITE" id="PS51195">
    <property type="entry name" value="Q_MOTIF"/>
    <property type="match status" value="1"/>
</dbReference>
<dbReference type="OrthoDB" id="196131at2759"/>
<dbReference type="InterPro" id="IPR000629">
    <property type="entry name" value="RNA-helicase_DEAD-box_CS"/>
</dbReference>
<proteinExistence type="inferred from homology"/>
<evidence type="ECO:0000256" key="1">
    <source>
        <dbReference type="RuleBase" id="RU000492"/>
    </source>
</evidence>
<dbReference type="VEuPathDB" id="ToxoDB:cyc_03186"/>
<dbReference type="SMART" id="SM00490">
    <property type="entry name" value="HELICc"/>
    <property type="match status" value="1"/>
</dbReference>
<organism evidence="2 3">
    <name type="scientific">Cyclospora cayetanensis</name>
    <dbReference type="NCBI Taxonomy" id="88456"/>
    <lineage>
        <taxon>Eukaryota</taxon>
        <taxon>Sar</taxon>
        <taxon>Alveolata</taxon>
        <taxon>Apicomplexa</taxon>
        <taxon>Conoidasida</taxon>
        <taxon>Coccidia</taxon>
        <taxon>Eucoccidiorida</taxon>
        <taxon>Eimeriorina</taxon>
        <taxon>Eimeriidae</taxon>
        <taxon>Cyclospora</taxon>
    </lineage>
</organism>
<dbReference type="InterPro" id="IPR014014">
    <property type="entry name" value="RNA_helicase_DEAD_Q_motif"/>
</dbReference>
<dbReference type="InterPro" id="IPR011545">
    <property type="entry name" value="DEAD/DEAH_box_helicase_dom"/>
</dbReference>
<dbReference type="GO" id="GO:0016787">
    <property type="term" value="F:hydrolase activity"/>
    <property type="evidence" value="ECO:0007669"/>
    <property type="project" value="UniProtKB-KW"/>
</dbReference>
<keyword evidence="1" id="KW-0547">Nucleotide-binding</keyword>
<dbReference type="FunFam" id="3.40.50.300:FF:000008">
    <property type="entry name" value="ATP-dependent RNA helicase RhlB"/>
    <property type="match status" value="1"/>
</dbReference>
<dbReference type="PROSITE" id="PS51194">
    <property type="entry name" value="HELICASE_CTER"/>
    <property type="match status" value="1"/>
</dbReference>
<dbReference type="GO" id="GO:0005524">
    <property type="term" value="F:ATP binding"/>
    <property type="evidence" value="ECO:0007669"/>
    <property type="project" value="UniProtKB-KW"/>
</dbReference>
<dbReference type="PANTHER" id="PTHR47958">
    <property type="entry name" value="ATP-DEPENDENT RNA HELICASE DBP3"/>
    <property type="match status" value="1"/>
</dbReference>
<dbReference type="VEuPathDB" id="ToxoDB:LOC34619923"/>
<accession>A0A1D3D9L3</accession>
<dbReference type="AlphaFoldDB" id="A0A1D3D9L3"/>
<dbReference type="PROSITE" id="PS00039">
    <property type="entry name" value="DEAD_ATP_HELICASE"/>
    <property type="match status" value="1"/>
</dbReference>